<evidence type="ECO:0000256" key="4">
    <source>
        <dbReference type="ARBA" id="ARBA00022982"/>
    </source>
</evidence>
<dbReference type="RefSeq" id="WP_052106104.1">
    <property type="nucleotide sequence ID" value="NZ_CABHNG010000029.1"/>
</dbReference>
<keyword evidence="3" id="KW-0479">Metal-binding</keyword>
<dbReference type="EMBL" id="PPTY01000006">
    <property type="protein sequence ID" value="RDB87007.1"/>
    <property type="molecule type" value="Genomic_DNA"/>
</dbReference>
<dbReference type="InterPro" id="IPR017896">
    <property type="entry name" value="4Fe4S_Fe-S-bd"/>
</dbReference>
<dbReference type="GO" id="GO:0005886">
    <property type="term" value="C:plasma membrane"/>
    <property type="evidence" value="ECO:0007669"/>
    <property type="project" value="TreeGrafter"/>
</dbReference>
<keyword evidence="6" id="KW-0411">Iron-sulfur</keyword>
<dbReference type="Proteomes" id="UP000253857">
    <property type="component" value="Unassembled WGS sequence"/>
</dbReference>
<keyword evidence="8" id="KW-0472">Membrane</keyword>
<keyword evidence="8" id="KW-1133">Transmembrane helix</keyword>
<keyword evidence="8" id="KW-0812">Transmembrane</keyword>
<evidence type="ECO:0000256" key="5">
    <source>
        <dbReference type="ARBA" id="ARBA00023004"/>
    </source>
</evidence>
<keyword evidence="1" id="KW-0813">Transport</keyword>
<dbReference type="Proteomes" id="UP000436429">
    <property type="component" value="Unassembled WGS sequence"/>
</dbReference>
<dbReference type="AlphaFoldDB" id="A0A369NIZ4"/>
<gene>
    <name evidence="12" type="ORF">C1853_03050</name>
    <name evidence="11" type="ORF">C1871_05550</name>
    <name evidence="10" type="ORF">GO726_05490</name>
</gene>
<evidence type="ECO:0000313" key="13">
    <source>
        <dbReference type="Proteomes" id="UP000253857"/>
    </source>
</evidence>
<evidence type="ECO:0000313" key="15">
    <source>
        <dbReference type="Proteomes" id="UP000436429"/>
    </source>
</evidence>
<evidence type="ECO:0000256" key="7">
    <source>
        <dbReference type="SAM" id="MobiDB-lite"/>
    </source>
</evidence>
<protein>
    <submittedName>
        <fullName evidence="10">4Fe-4S binding protein</fullName>
    </submittedName>
</protein>
<keyword evidence="5" id="KW-0408">Iron</keyword>
<comment type="caution">
    <text evidence="10">The sequence shown here is derived from an EMBL/GenBank/DDBJ whole genome shotgun (WGS) entry which is preliminary data.</text>
</comment>
<organism evidence="10 15">
    <name type="scientific">Eggerthella lenta</name>
    <name type="common">Eubacterium lentum</name>
    <dbReference type="NCBI Taxonomy" id="84112"/>
    <lineage>
        <taxon>Bacteria</taxon>
        <taxon>Bacillati</taxon>
        <taxon>Actinomycetota</taxon>
        <taxon>Coriobacteriia</taxon>
        <taxon>Eggerthellales</taxon>
        <taxon>Eggerthellaceae</taxon>
        <taxon>Eggerthella</taxon>
    </lineage>
</organism>
<dbReference type="PROSITE" id="PS51379">
    <property type="entry name" value="4FE4S_FER_2"/>
    <property type="match status" value="1"/>
</dbReference>
<dbReference type="Pfam" id="PF00037">
    <property type="entry name" value="Fer4"/>
    <property type="match status" value="1"/>
</dbReference>
<feature type="domain" description="4Fe-4S ferredoxin-type" evidence="9">
    <location>
        <begin position="296"/>
        <end position="324"/>
    </location>
</feature>
<feature type="transmembrane region" description="Helical" evidence="8">
    <location>
        <begin position="185"/>
        <end position="218"/>
    </location>
</feature>
<dbReference type="EMBL" id="PPUQ01000002">
    <property type="protein sequence ID" value="RDC41087.1"/>
    <property type="molecule type" value="Genomic_DNA"/>
</dbReference>
<feature type="transmembrane region" description="Helical" evidence="8">
    <location>
        <begin position="224"/>
        <end position="242"/>
    </location>
</feature>
<evidence type="ECO:0000256" key="8">
    <source>
        <dbReference type="SAM" id="Phobius"/>
    </source>
</evidence>
<sequence>MDEPNEVLSEKTGVADCTEASREASADHDRQAEGRTRRFPFRKARGAAFALAVCAVAAGLTFRIGIGTPSAFGIESIAAICPLGALETMFGARQIMLQPLLLLLGMVLVIALVGKAFCAWMCPAPWLKRLFKPGKRKAADGSVSAAHHACSHAREDGHRCASCALAPVGGGRDGLRLDTRHATLLGALGASAVFGFPVFCLVCPIGLTFATFIGVWHLFQFNETSWGLIIFPAILVLEIAFLRKWCAKICPVSALVSLISGLNRTLRPRVRADACLRSSGVDCRACVEACPEQVDPHSKRIPECSKCGACVEACPAQAIHMKLRP</sequence>
<evidence type="ECO:0000313" key="10">
    <source>
        <dbReference type="EMBL" id="MVN32620.1"/>
    </source>
</evidence>
<dbReference type="InterPro" id="IPR017900">
    <property type="entry name" value="4Fe4S_Fe_S_CS"/>
</dbReference>
<name>A0A369NIZ4_EGGLN</name>
<keyword evidence="4" id="KW-0249">Electron transport</keyword>
<dbReference type="InterPro" id="IPR051684">
    <property type="entry name" value="Electron_Trans/Redox"/>
</dbReference>
<feature type="region of interest" description="Disordered" evidence="7">
    <location>
        <begin position="1"/>
        <end position="35"/>
    </location>
</feature>
<evidence type="ECO:0000313" key="12">
    <source>
        <dbReference type="EMBL" id="RDC41087.1"/>
    </source>
</evidence>
<evidence type="ECO:0000256" key="1">
    <source>
        <dbReference type="ARBA" id="ARBA00022448"/>
    </source>
</evidence>
<dbReference type="PROSITE" id="PS00198">
    <property type="entry name" value="4FE4S_FER_1"/>
    <property type="match status" value="1"/>
</dbReference>
<dbReference type="SUPFAM" id="SSF54862">
    <property type="entry name" value="4Fe-4S ferredoxins"/>
    <property type="match status" value="1"/>
</dbReference>
<evidence type="ECO:0000256" key="2">
    <source>
        <dbReference type="ARBA" id="ARBA00022485"/>
    </source>
</evidence>
<evidence type="ECO:0000256" key="3">
    <source>
        <dbReference type="ARBA" id="ARBA00022723"/>
    </source>
</evidence>
<evidence type="ECO:0000313" key="11">
    <source>
        <dbReference type="EMBL" id="RDB87007.1"/>
    </source>
</evidence>
<dbReference type="PANTHER" id="PTHR30176">
    <property type="entry name" value="FERREDOXIN-TYPE PROTEIN NAPH"/>
    <property type="match status" value="1"/>
</dbReference>
<reference evidence="10 15" key="2">
    <citation type="submission" date="2019-11" db="EMBL/GenBank/DDBJ databases">
        <title>Whole genome shotgun sequencing (WGS) data from Adlercreutzia equolifaciens ResAG-91, Eggerthella lenta MRI-F36, MRI-F37, MRI-F40, ResAG-49, ResAG-88, ResAG-121, ResAG-145, and Gordonibacter sp. ResAG-5, ResAG-26, ResAG-43, ResAG-50, ResAG-59.</title>
        <authorList>
            <person name="Stoll D.A."/>
            <person name="Danylec N."/>
            <person name="Franz C.M.A.P."/>
            <person name="Huch M."/>
        </authorList>
    </citation>
    <scope>NUCLEOTIDE SEQUENCE [LARGE SCALE GENOMIC DNA]</scope>
    <source>
        <strain evidence="10 15">ResAG-88</strain>
    </source>
</reference>
<feature type="transmembrane region" description="Helical" evidence="8">
    <location>
        <begin position="47"/>
        <end position="66"/>
    </location>
</feature>
<reference evidence="13 14" key="1">
    <citation type="journal article" date="2018" name="Elife">
        <title>Discovery and characterization of a prevalent human gut bacterial enzyme sufficient for the inactivation of a family of plant toxins.</title>
        <authorList>
            <person name="Koppel N."/>
            <person name="Bisanz J.E."/>
            <person name="Pandelia M.E."/>
            <person name="Turnbaugh P.J."/>
            <person name="Balskus E.P."/>
        </authorList>
    </citation>
    <scope>NUCLEOTIDE SEQUENCE [LARGE SCALE GENOMIC DNA]</scope>
    <source>
        <strain evidence="12 14">16A</strain>
        <strain evidence="11 13">FAA1-1-60AUCSF</strain>
    </source>
</reference>
<dbReference type="Pfam" id="PF12801">
    <property type="entry name" value="Fer4_5"/>
    <property type="match status" value="2"/>
</dbReference>
<feature type="transmembrane region" description="Helical" evidence="8">
    <location>
        <begin position="100"/>
        <end position="127"/>
    </location>
</feature>
<dbReference type="EMBL" id="WPOM01000008">
    <property type="protein sequence ID" value="MVN32620.1"/>
    <property type="molecule type" value="Genomic_DNA"/>
</dbReference>
<evidence type="ECO:0000256" key="6">
    <source>
        <dbReference type="ARBA" id="ARBA00023014"/>
    </source>
</evidence>
<dbReference type="GO" id="GO:0046872">
    <property type="term" value="F:metal ion binding"/>
    <property type="evidence" value="ECO:0007669"/>
    <property type="project" value="UniProtKB-KW"/>
</dbReference>
<proteinExistence type="predicted"/>
<dbReference type="GeneID" id="69509895"/>
<dbReference type="Gene3D" id="3.30.70.20">
    <property type="match status" value="1"/>
</dbReference>
<evidence type="ECO:0000259" key="9">
    <source>
        <dbReference type="PROSITE" id="PS51379"/>
    </source>
</evidence>
<dbReference type="Proteomes" id="UP000253915">
    <property type="component" value="Unassembled WGS sequence"/>
</dbReference>
<dbReference type="PANTHER" id="PTHR30176:SF3">
    <property type="entry name" value="FERREDOXIN-TYPE PROTEIN NAPH"/>
    <property type="match status" value="1"/>
</dbReference>
<evidence type="ECO:0000313" key="14">
    <source>
        <dbReference type="Proteomes" id="UP000253915"/>
    </source>
</evidence>
<dbReference type="GO" id="GO:0051539">
    <property type="term" value="F:4 iron, 4 sulfur cluster binding"/>
    <property type="evidence" value="ECO:0007669"/>
    <property type="project" value="UniProtKB-KW"/>
</dbReference>
<feature type="compositionally biased region" description="Basic and acidic residues" evidence="7">
    <location>
        <begin position="19"/>
        <end position="35"/>
    </location>
</feature>
<keyword evidence="2" id="KW-0004">4Fe-4S</keyword>
<accession>A0A369NIZ4</accession>